<dbReference type="PRINTS" id="PR00502">
    <property type="entry name" value="NUDIXFAMILY"/>
</dbReference>
<accession>A0A385Q154</accession>
<evidence type="ECO:0000256" key="1">
    <source>
        <dbReference type="ARBA" id="ARBA00001946"/>
    </source>
</evidence>
<organism evidence="8 9">
    <name type="scientific">Lachnoanaerobaculum umeaense</name>
    <dbReference type="NCBI Taxonomy" id="617123"/>
    <lineage>
        <taxon>Bacteria</taxon>
        <taxon>Bacillati</taxon>
        <taxon>Bacillota</taxon>
        <taxon>Clostridia</taxon>
        <taxon>Lachnospirales</taxon>
        <taxon>Lachnospiraceae</taxon>
        <taxon>Lachnoanaerobaculum</taxon>
    </lineage>
</organism>
<keyword evidence="5" id="KW-0460">Magnesium</keyword>
<dbReference type="InterPro" id="IPR015797">
    <property type="entry name" value="NUDIX_hydrolase-like_dom_sf"/>
</dbReference>
<dbReference type="InterPro" id="IPR049734">
    <property type="entry name" value="NudC-like_C"/>
</dbReference>
<dbReference type="Gene3D" id="3.90.79.10">
    <property type="entry name" value="Nucleoside Triphosphate Pyrophosphohydrolase"/>
    <property type="match status" value="1"/>
</dbReference>
<dbReference type="CDD" id="cd03429">
    <property type="entry name" value="NUDIX_NADH_pyrophosphatase_Nudt13"/>
    <property type="match status" value="1"/>
</dbReference>
<keyword evidence="6" id="KW-0520">NAD</keyword>
<dbReference type="KEGG" id="lua:D4A81_08400"/>
<evidence type="ECO:0000313" key="9">
    <source>
        <dbReference type="Proteomes" id="UP000265562"/>
    </source>
</evidence>
<comment type="cofactor">
    <cofactor evidence="1">
        <name>Mg(2+)</name>
        <dbReference type="ChEBI" id="CHEBI:18420"/>
    </cofactor>
</comment>
<dbReference type="GO" id="GO:0046872">
    <property type="term" value="F:metal ion binding"/>
    <property type="evidence" value="ECO:0007669"/>
    <property type="project" value="UniProtKB-KW"/>
</dbReference>
<keyword evidence="4 7" id="KW-0378">Hydrolase</keyword>
<gene>
    <name evidence="8" type="ORF">D4A81_08400</name>
</gene>
<evidence type="ECO:0000256" key="4">
    <source>
        <dbReference type="ARBA" id="ARBA00022801"/>
    </source>
</evidence>
<dbReference type="Pfam" id="PF09297">
    <property type="entry name" value="Zn_ribbon_NUD"/>
    <property type="match status" value="1"/>
</dbReference>
<dbReference type="EC" id="3.6.1.22" evidence="2"/>
<dbReference type="PROSITE" id="PS00893">
    <property type="entry name" value="NUDIX_BOX"/>
    <property type="match status" value="1"/>
</dbReference>
<dbReference type="EMBL" id="CP032364">
    <property type="protein sequence ID" value="AYA99955.1"/>
    <property type="molecule type" value="Genomic_DNA"/>
</dbReference>
<comment type="similarity">
    <text evidence="7">Belongs to the Nudix hydrolase family.</text>
</comment>
<evidence type="ECO:0000256" key="2">
    <source>
        <dbReference type="ARBA" id="ARBA00012381"/>
    </source>
</evidence>
<protein>
    <recommendedName>
        <fullName evidence="2">NAD(+) diphosphatase</fullName>
        <ecNumber evidence="2">3.6.1.22</ecNumber>
    </recommendedName>
</protein>
<reference evidence="8 9" key="1">
    <citation type="submission" date="2018-09" db="EMBL/GenBank/DDBJ databases">
        <title>Genome sequencing of Lachnoanaerobaculum umeaense DSM 23576.</title>
        <authorList>
            <person name="Kook J.-K."/>
            <person name="Park S.-N."/>
            <person name="Lim Y.K."/>
        </authorList>
    </citation>
    <scope>NUCLEOTIDE SEQUENCE [LARGE SCALE GENOMIC DNA]</scope>
    <source>
        <strain evidence="9">DSM 23576 \ CCUG 58757</strain>
    </source>
</reference>
<dbReference type="PANTHER" id="PTHR11383:SF3">
    <property type="entry name" value="NAD(P)H PYROPHOSPHATASE NUDT13, MITOCHONDRIAL"/>
    <property type="match status" value="1"/>
</dbReference>
<dbReference type="GO" id="GO:0016787">
    <property type="term" value="F:hydrolase activity"/>
    <property type="evidence" value="ECO:0007669"/>
    <property type="project" value="UniProtKB-KW"/>
</dbReference>
<keyword evidence="9" id="KW-1185">Reference proteome</keyword>
<dbReference type="RefSeq" id="WP_111525508.1">
    <property type="nucleotide sequence ID" value="NZ_CP032364.1"/>
</dbReference>
<keyword evidence="3" id="KW-0479">Metal-binding</keyword>
<dbReference type="InterPro" id="IPR020084">
    <property type="entry name" value="NUDIX_hydrolase_CS"/>
</dbReference>
<name>A0A385Q154_9FIRM</name>
<dbReference type="Proteomes" id="UP000265562">
    <property type="component" value="Chromosome"/>
</dbReference>
<proteinExistence type="inferred from homology"/>
<dbReference type="Gene3D" id="3.90.79.20">
    <property type="match status" value="1"/>
</dbReference>
<evidence type="ECO:0000313" key="8">
    <source>
        <dbReference type="EMBL" id="AYA99955.1"/>
    </source>
</evidence>
<dbReference type="SUPFAM" id="SSF55811">
    <property type="entry name" value="Nudix"/>
    <property type="match status" value="1"/>
</dbReference>
<dbReference type="InterPro" id="IPR015376">
    <property type="entry name" value="Znr_NADH_PPase"/>
</dbReference>
<dbReference type="Pfam" id="PF00293">
    <property type="entry name" value="NUDIX"/>
    <property type="match status" value="1"/>
</dbReference>
<evidence type="ECO:0000256" key="7">
    <source>
        <dbReference type="RuleBase" id="RU003476"/>
    </source>
</evidence>
<evidence type="ECO:0000256" key="3">
    <source>
        <dbReference type="ARBA" id="ARBA00022723"/>
    </source>
</evidence>
<sequence>MIQEIYPKVFYPEYRRKKANKENNKKSFVLHFEYNKIMLIKDALTGEVSIPRFEDLEEEDENIYEKSYYANSVDDEEFYLVEDMSLPEFGGFYMEGIQALREFEPRYQAFAGVSASQVYRWMQSRKYCGYCGTKTEKSLTERALICPKCKNIEYPKISPAVIVAIRNGNRLLLTKNAKGIYNYYALVAGFVEVGETLEEAVAREVREEVGLKVKNIQPYKSQPWSFSDTIMLAFIADLDGDDKITLQEEELSEARWFEREDVPVLPFHISVGHELIQKFRDGEI</sequence>
<dbReference type="InterPro" id="IPR000086">
    <property type="entry name" value="NUDIX_hydrolase_dom"/>
</dbReference>
<evidence type="ECO:0000256" key="5">
    <source>
        <dbReference type="ARBA" id="ARBA00022842"/>
    </source>
</evidence>
<dbReference type="NCBIfam" id="NF001299">
    <property type="entry name" value="PRK00241.1"/>
    <property type="match status" value="1"/>
</dbReference>
<dbReference type="PANTHER" id="PTHR11383">
    <property type="entry name" value="NUCLEOSIDE DIPHOSPHATE-LINKED MOIETY X MOTIF 13"/>
    <property type="match status" value="1"/>
</dbReference>
<dbReference type="PROSITE" id="PS51462">
    <property type="entry name" value="NUDIX"/>
    <property type="match status" value="1"/>
</dbReference>
<dbReference type="AlphaFoldDB" id="A0A385Q154"/>
<dbReference type="OrthoDB" id="9787476at2"/>
<evidence type="ECO:0000256" key="6">
    <source>
        <dbReference type="ARBA" id="ARBA00023027"/>
    </source>
</evidence>
<dbReference type="InterPro" id="IPR020476">
    <property type="entry name" value="Nudix_hydrolase"/>
</dbReference>